<dbReference type="PANTHER" id="PTHR33223">
    <property type="entry name" value="CCHC-TYPE DOMAIN-CONTAINING PROTEIN"/>
    <property type="match status" value="1"/>
</dbReference>
<sequence length="334" mass="37923">MTNPEDHMTHYVTAVKVNDLVKEQVSSILLKKFGETLMGGALTWYSQLPARSIETFEEMADKLVTTHAGAKKTEARVNDIFSIKQSLGEGIRDFLARFNRIRMTLPNVSEGMEVASFQNGLSREGLRATRKVLSRLMKYPPTTWDEIHNAYCVEVRADEDDLNGATHRITSLQAESRKERRDSTRRDHSIPQPNKERHQPYVRAAVTPSLHYEEGSSRPRTGTYPNEREIVYALEKLGMKVKCLQKMRSNPNTRKFDALCEFHQECGHKTEDCIALKQEVVNMLRQGHLKELLSDKGRSNFARGREHQGLPKPPLPARTINIIIGGSDEPLSTA</sequence>
<name>A0A1S3ZWF0_TOBAC</name>
<evidence type="ECO:0000313" key="2">
    <source>
        <dbReference type="RefSeq" id="XP_016468653.2"/>
    </source>
</evidence>
<dbReference type="RefSeq" id="XP_016468653.1">
    <property type="nucleotide sequence ID" value="XM_016613167.1"/>
</dbReference>
<organism evidence="1 2">
    <name type="scientific">Nicotiana tabacum</name>
    <name type="common">Common tobacco</name>
    <dbReference type="NCBI Taxonomy" id="4097"/>
    <lineage>
        <taxon>Eukaryota</taxon>
        <taxon>Viridiplantae</taxon>
        <taxon>Streptophyta</taxon>
        <taxon>Embryophyta</taxon>
        <taxon>Tracheophyta</taxon>
        <taxon>Spermatophyta</taxon>
        <taxon>Magnoliopsida</taxon>
        <taxon>eudicotyledons</taxon>
        <taxon>Gunneridae</taxon>
        <taxon>Pentapetalae</taxon>
        <taxon>asterids</taxon>
        <taxon>lamiids</taxon>
        <taxon>Solanales</taxon>
        <taxon>Solanaceae</taxon>
        <taxon>Nicotianoideae</taxon>
        <taxon>Nicotianeae</taxon>
        <taxon>Nicotiana</taxon>
    </lineage>
</organism>
<reference evidence="2" key="2">
    <citation type="submission" date="2025-08" db="UniProtKB">
        <authorList>
            <consortium name="RefSeq"/>
        </authorList>
    </citation>
    <scope>IDENTIFICATION</scope>
    <source>
        <tissue evidence="2">Leaf</tissue>
    </source>
</reference>
<dbReference type="RefSeq" id="XP_016468653.2">
    <property type="nucleotide sequence ID" value="XM_016613167.2"/>
</dbReference>
<dbReference type="OrthoDB" id="1476828at2759"/>
<dbReference type="Proteomes" id="UP000790787">
    <property type="component" value="Chromosome 23"/>
</dbReference>
<dbReference type="AlphaFoldDB" id="A0A1S3ZWF0"/>
<dbReference type="PaxDb" id="4097-A0A1S3ZWF0"/>
<gene>
    <name evidence="2" type="primary">LOC107791155</name>
</gene>
<dbReference type="GeneID" id="107791155"/>
<keyword evidence="1" id="KW-1185">Reference proteome</keyword>
<dbReference type="PANTHER" id="PTHR33223:SF11">
    <property type="entry name" value="ELEMENT PROTEIN, PUTATIVE-RELATED"/>
    <property type="match status" value="1"/>
</dbReference>
<reference evidence="1" key="1">
    <citation type="journal article" date="2014" name="Nat. Commun.">
        <title>The tobacco genome sequence and its comparison with those of tomato and potato.</title>
        <authorList>
            <person name="Sierro N."/>
            <person name="Battey J.N."/>
            <person name="Ouadi S."/>
            <person name="Bakaher N."/>
            <person name="Bovet L."/>
            <person name="Willig A."/>
            <person name="Goepfert S."/>
            <person name="Peitsch M.C."/>
            <person name="Ivanov N.V."/>
        </authorList>
    </citation>
    <scope>NUCLEOTIDE SEQUENCE [LARGE SCALE GENOMIC DNA]</scope>
</reference>
<accession>A0A1S3ZWF0</accession>
<proteinExistence type="predicted"/>
<evidence type="ECO:0000313" key="1">
    <source>
        <dbReference type="Proteomes" id="UP000790787"/>
    </source>
</evidence>
<protein>
    <submittedName>
        <fullName evidence="2">Uncharacterized protein LOC107791155</fullName>
    </submittedName>
</protein>
<dbReference type="KEGG" id="nta:107791155"/>